<protein>
    <submittedName>
        <fullName evidence="6">Uncharacterized protein</fullName>
    </submittedName>
</protein>
<dbReference type="PANTHER" id="PTHR35678:SF1">
    <property type="entry name" value="PROTEIN STPG4"/>
    <property type="match status" value="1"/>
</dbReference>
<proteinExistence type="predicted"/>
<feature type="region of interest" description="Disordered" evidence="5">
    <location>
        <begin position="330"/>
        <end position="371"/>
    </location>
</feature>
<comment type="caution">
    <text evidence="6">The sequence shown here is derived from an EMBL/GenBank/DDBJ whole genome shotgun (WGS) entry which is preliminary data.</text>
</comment>
<keyword evidence="7" id="KW-1185">Reference proteome</keyword>
<dbReference type="AlphaFoldDB" id="A0A1R2B3K5"/>
<evidence type="ECO:0000256" key="5">
    <source>
        <dbReference type="SAM" id="MobiDB-lite"/>
    </source>
</evidence>
<keyword evidence="3" id="KW-0963">Cytoplasm</keyword>
<dbReference type="GO" id="GO:0005634">
    <property type="term" value="C:nucleus"/>
    <property type="evidence" value="ECO:0007669"/>
    <property type="project" value="UniProtKB-SubCell"/>
</dbReference>
<dbReference type="GO" id="GO:0044727">
    <property type="term" value="P:epigenetic programing of male pronucleus"/>
    <property type="evidence" value="ECO:0007669"/>
    <property type="project" value="TreeGrafter"/>
</dbReference>
<evidence type="ECO:0000256" key="3">
    <source>
        <dbReference type="ARBA" id="ARBA00022490"/>
    </source>
</evidence>
<dbReference type="GO" id="GO:0042393">
    <property type="term" value="F:histone binding"/>
    <property type="evidence" value="ECO:0007669"/>
    <property type="project" value="TreeGrafter"/>
</dbReference>
<dbReference type="EMBL" id="MPUH01000997">
    <property type="protein sequence ID" value="OMJ71364.1"/>
    <property type="molecule type" value="Genomic_DNA"/>
</dbReference>
<reference evidence="6 7" key="1">
    <citation type="submission" date="2016-11" db="EMBL/GenBank/DDBJ databases">
        <title>The macronuclear genome of Stentor coeruleus: a giant cell with tiny introns.</title>
        <authorList>
            <person name="Slabodnick M."/>
            <person name="Ruby J.G."/>
            <person name="Reiff S.B."/>
            <person name="Swart E.C."/>
            <person name="Gosai S."/>
            <person name="Prabakaran S."/>
            <person name="Witkowska E."/>
            <person name="Larue G.E."/>
            <person name="Fisher S."/>
            <person name="Freeman R.M."/>
            <person name="Gunawardena J."/>
            <person name="Chu W."/>
            <person name="Stover N.A."/>
            <person name="Gregory B.D."/>
            <person name="Nowacki M."/>
            <person name="Derisi J."/>
            <person name="Roy S.W."/>
            <person name="Marshall W.F."/>
            <person name="Sood P."/>
        </authorList>
    </citation>
    <scope>NUCLEOTIDE SEQUENCE [LARGE SCALE GENOMIC DNA]</scope>
    <source>
        <strain evidence="6">WM001</strain>
    </source>
</reference>
<feature type="region of interest" description="Disordered" evidence="5">
    <location>
        <begin position="1"/>
        <end position="54"/>
    </location>
</feature>
<dbReference type="GO" id="GO:0003682">
    <property type="term" value="F:chromatin binding"/>
    <property type="evidence" value="ECO:0007669"/>
    <property type="project" value="TreeGrafter"/>
</dbReference>
<feature type="compositionally biased region" description="Low complexity" evidence="5">
    <location>
        <begin position="330"/>
        <end position="342"/>
    </location>
</feature>
<dbReference type="OrthoDB" id="296292at2759"/>
<sequence>MSWNGRNKKCWRANTPDQVGPGAYSITQNKPQRTSTAPFDSAEPRLSTSTSQSSPGYYIGHKSWGCKNRCQTSFGSRAVRLADIKDNIPGPGSYDLSSRSQIRSMQEKHTSMNIEIYKTPPSIPSKEIQLHSLGPGSYDPSFQDNKPYSQGTVFGAYISKREVFAQNLENNIGPGQYLTDINSYNKVSWMFTSSTKKAATEKLEKKEGPGPGSYNLSTNIVIKEAPVGFGSNTRRNMPMTNNPHGPYVIGSPQIPPVGNYLSKEEQEKFDKLKKKLITSDLSIEKAPFGVSEKKAASAPSNTPGPGHYQPIIDSNNKGIFHNKSPRFSTNINTNNPNPGPGTYKPEIPSSKQTQKFTSKAPRFEKTSKKHNQISYSKHNTWHIKQTRSPDFIFLEKTLSFDSTGQRFIIKTSNIPGPGQYDLRSQSAPKQNYKFGGTRSGCYGDYRPNTGTPLSIGPGTYEVAQVSKRTFNMAKELGKDNVWL</sequence>
<keyword evidence="4" id="KW-0539">Nucleus</keyword>
<feature type="compositionally biased region" description="Polar residues" evidence="5">
    <location>
        <begin position="25"/>
        <end position="38"/>
    </location>
</feature>
<gene>
    <name evidence="6" type="ORF">SteCoe_30450</name>
</gene>
<comment type="subcellular location">
    <subcellularLocation>
        <location evidence="2">Cytoplasm</location>
    </subcellularLocation>
    <subcellularLocation>
        <location evidence="1">Nucleus</location>
    </subcellularLocation>
</comment>
<dbReference type="PANTHER" id="PTHR35678">
    <property type="entry name" value="PROTEIN STPG4"/>
    <property type="match status" value="1"/>
</dbReference>
<name>A0A1R2B3K5_9CILI</name>
<evidence type="ECO:0000313" key="7">
    <source>
        <dbReference type="Proteomes" id="UP000187209"/>
    </source>
</evidence>
<evidence type="ECO:0000256" key="1">
    <source>
        <dbReference type="ARBA" id="ARBA00004123"/>
    </source>
</evidence>
<dbReference type="Proteomes" id="UP000187209">
    <property type="component" value="Unassembled WGS sequence"/>
</dbReference>
<dbReference type="GO" id="GO:0005737">
    <property type="term" value="C:cytoplasm"/>
    <property type="evidence" value="ECO:0007669"/>
    <property type="project" value="UniProtKB-SubCell"/>
</dbReference>
<feature type="compositionally biased region" description="Basic residues" evidence="5">
    <location>
        <begin position="1"/>
        <end position="11"/>
    </location>
</feature>
<dbReference type="InterPro" id="IPR010736">
    <property type="entry name" value="SHIPPO-rpt"/>
</dbReference>
<evidence type="ECO:0000256" key="2">
    <source>
        <dbReference type="ARBA" id="ARBA00004496"/>
    </source>
</evidence>
<evidence type="ECO:0000256" key="4">
    <source>
        <dbReference type="ARBA" id="ARBA00023242"/>
    </source>
</evidence>
<evidence type="ECO:0000313" key="6">
    <source>
        <dbReference type="EMBL" id="OMJ71364.1"/>
    </source>
</evidence>
<organism evidence="6 7">
    <name type="scientific">Stentor coeruleus</name>
    <dbReference type="NCBI Taxonomy" id="5963"/>
    <lineage>
        <taxon>Eukaryota</taxon>
        <taxon>Sar</taxon>
        <taxon>Alveolata</taxon>
        <taxon>Ciliophora</taxon>
        <taxon>Postciliodesmatophora</taxon>
        <taxon>Heterotrichea</taxon>
        <taxon>Heterotrichida</taxon>
        <taxon>Stentoridae</taxon>
        <taxon>Stentor</taxon>
    </lineage>
</organism>
<accession>A0A1R2B3K5</accession>
<dbReference type="Pfam" id="PF07004">
    <property type="entry name" value="SHIPPO-rpt"/>
    <property type="match status" value="5"/>
</dbReference>